<accession>A0A9Q0JVM4</accession>
<gene>
    <name evidence="1" type="ORF">NE237_030009</name>
</gene>
<comment type="caution">
    <text evidence="1">The sequence shown here is derived from an EMBL/GenBank/DDBJ whole genome shotgun (WGS) entry which is preliminary data.</text>
</comment>
<protein>
    <submittedName>
        <fullName evidence="1">Uncharacterized protein</fullName>
    </submittedName>
</protein>
<sequence length="148" mass="16236">MSPLGIGISLDSKFFVGFLNLLEAFFPPEAMTVLTLALLLPHSCSHTFQNYCSACGRDVSEDYSCDETVASVFDWITICKMKLQNEVISDKELEARPRPRGTMATRAVGAVDARGRQEEHVEMEMEVPPTVGGGSIVGPSMHQFLLLP</sequence>
<dbReference type="Proteomes" id="UP001141806">
    <property type="component" value="Unassembled WGS sequence"/>
</dbReference>
<proteinExistence type="predicted"/>
<dbReference type="AlphaFoldDB" id="A0A9Q0JVM4"/>
<name>A0A9Q0JVM4_9MAGN</name>
<reference evidence="1" key="1">
    <citation type="journal article" date="2023" name="Plant J.">
        <title>The genome of the king protea, Protea cynaroides.</title>
        <authorList>
            <person name="Chang J."/>
            <person name="Duong T.A."/>
            <person name="Schoeman C."/>
            <person name="Ma X."/>
            <person name="Roodt D."/>
            <person name="Barker N."/>
            <person name="Li Z."/>
            <person name="Van de Peer Y."/>
            <person name="Mizrachi E."/>
        </authorList>
    </citation>
    <scope>NUCLEOTIDE SEQUENCE</scope>
    <source>
        <tissue evidence="1">Young leaves</tissue>
    </source>
</reference>
<dbReference type="EMBL" id="JAMYWD010000012">
    <property type="protein sequence ID" value="KAJ4953177.1"/>
    <property type="molecule type" value="Genomic_DNA"/>
</dbReference>
<organism evidence="1 2">
    <name type="scientific">Protea cynaroides</name>
    <dbReference type="NCBI Taxonomy" id="273540"/>
    <lineage>
        <taxon>Eukaryota</taxon>
        <taxon>Viridiplantae</taxon>
        <taxon>Streptophyta</taxon>
        <taxon>Embryophyta</taxon>
        <taxon>Tracheophyta</taxon>
        <taxon>Spermatophyta</taxon>
        <taxon>Magnoliopsida</taxon>
        <taxon>Proteales</taxon>
        <taxon>Proteaceae</taxon>
        <taxon>Protea</taxon>
    </lineage>
</organism>
<evidence type="ECO:0000313" key="2">
    <source>
        <dbReference type="Proteomes" id="UP001141806"/>
    </source>
</evidence>
<keyword evidence="2" id="KW-1185">Reference proteome</keyword>
<evidence type="ECO:0000313" key="1">
    <source>
        <dbReference type="EMBL" id="KAJ4953177.1"/>
    </source>
</evidence>